<dbReference type="Gramene" id="KCW56877">
    <property type="protein sequence ID" value="KCW56877"/>
    <property type="gene ID" value="EUGRSUZ_I02542"/>
</dbReference>
<organism evidence="1">
    <name type="scientific">Eucalyptus grandis</name>
    <name type="common">Flooded gum</name>
    <dbReference type="NCBI Taxonomy" id="71139"/>
    <lineage>
        <taxon>Eukaryota</taxon>
        <taxon>Viridiplantae</taxon>
        <taxon>Streptophyta</taxon>
        <taxon>Embryophyta</taxon>
        <taxon>Tracheophyta</taxon>
        <taxon>Spermatophyta</taxon>
        <taxon>Magnoliopsida</taxon>
        <taxon>eudicotyledons</taxon>
        <taxon>Gunneridae</taxon>
        <taxon>Pentapetalae</taxon>
        <taxon>rosids</taxon>
        <taxon>malvids</taxon>
        <taxon>Myrtales</taxon>
        <taxon>Myrtaceae</taxon>
        <taxon>Myrtoideae</taxon>
        <taxon>Eucalypteae</taxon>
        <taxon>Eucalyptus</taxon>
    </lineage>
</organism>
<dbReference type="EMBL" id="KK198761">
    <property type="protein sequence ID" value="KCW56877.1"/>
    <property type="molecule type" value="Genomic_DNA"/>
</dbReference>
<proteinExistence type="predicted"/>
<dbReference type="AlphaFoldDB" id="A0A059ASE7"/>
<dbReference type="InParanoid" id="A0A059ASE7"/>
<name>A0A059ASE7_EUCGR</name>
<protein>
    <submittedName>
        <fullName evidence="1">Uncharacterized protein</fullName>
    </submittedName>
</protein>
<accession>A0A059ASE7</accession>
<reference evidence="1" key="1">
    <citation type="submission" date="2013-07" db="EMBL/GenBank/DDBJ databases">
        <title>The genome of Eucalyptus grandis.</title>
        <authorList>
            <person name="Schmutz J."/>
            <person name="Hayes R."/>
            <person name="Myburg A."/>
            <person name="Tuskan G."/>
            <person name="Grattapaglia D."/>
            <person name="Rokhsar D.S."/>
        </authorList>
    </citation>
    <scope>NUCLEOTIDE SEQUENCE</scope>
    <source>
        <tissue evidence="1">Leaf extractions</tissue>
    </source>
</reference>
<gene>
    <name evidence="1" type="ORF">EUGRSUZ_I02542</name>
</gene>
<evidence type="ECO:0000313" key="1">
    <source>
        <dbReference type="EMBL" id="KCW56877.1"/>
    </source>
</evidence>
<sequence length="93" mass="10201">MKDGNNYEAGVLGILSAKEDLDQVVQATAGVGIVRGEHDKGEPRLVDFAEAIAPFVGEEAYPRLLQLCEEGRCESLNHVVIAWETHEYVGNFD</sequence>